<proteinExistence type="predicted"/>
<evidence type="ECO:0000313" key="3">
    <source>
        <dbReference type="EMBL" id="UYB35899.1"/>
    </source>
</evidence>
<reference evidence="3" key="1">
    <citation type="submission" date="2022-09" db="EMBL/GenBank/DDBJ databases">
        <authorList>
            <person name="Li D."/>
            <person name="Cheng J."/>
            <person name="Li Y."/>
        </authorList>
    </citation>
    <scope>NUCLEOTIDE SEQUENCE</scope>
    <source>
        <strain evidence="3">DL</strain>
    </source>
</reference>
<keyword evidence="4" id="KW-1185">Reference proteome</keyword>
<evidence type="ECO:0000313" key="4">
    <source>
        <dbReference type="Proteomes" id="UP001063368"/>
    </source>
</evidence>
<name>A0ABY6FRR0_9MICC</name>
<keyword evidence="2" id="KW-0812">Transmembrane</keyword>
<evidence type="ECO:0000256" key="2">
    <source>
        <dbReference type="SAM" id="Phobius"/>
    </source>
</evidence>
<dbReference type="EMBL" id="CP106856">
    <property type="protein sequence ID" value="UYB35899.1"/>
    <property type="molecule type" value="Genomic_DNA"/>
</dbReference>
<feature type="compositionally biased region" description="Low complexity" evidence="1">
    <location>
        <begin position="45"/>
        <end position="70"/>
    </location>
</feature>
<gene>
    <name evidence="3" type="ORF">N9A08_14975</name>
</gene>
<protein>
    <submittedName>
        <fullName evidence="3">Uncharacterized protein</fullName>
    </submittedName>
</protein>
<dbReference type="Proteomes" id="UP001063368">
    <property type="component" value="Chromosome"/>
</dbReference>
<sequence>MSDFQSDGAGTRRSRLLAITVAVVALVVVAAGLFLVLRPDGSVGSETEATPSATPTATEAAAAPEETGPASPEPEEPAVPELASYTTGDGMLQFDYPSGWTIQPLSSPSKDNYDQWGEALEIVNGEGQTMAEVITDFPSGFVAVQGVPYFEFDYEPIPGLEDKDPTRGEAPAFVFHGLDQAAGFDADMAITGWGRVTDKESGVLPHGFEFTRDVSGAFFHRPIGPDTVLPVDPALAGTERLEAYMQTEEYQDIKKMMMSVRFLK</sequence>
<keyword evidence="2" id="KW-0472">Membrane</keyword>
<accession>A0ABY6FRR0</accession>
<feature type="region of interest" description="Disordered" evidence="1">
    <location>
        <begin position="41"/>
        <end position="81"/>
    </location>
</feature>
<dbReference type="RefSeq" id="WP_263127770.1">
    <property type="nucleotide sequence ID" value="NZ_CP106856.1"/>
</dbReference>
<organism evidence="3 4">
    <name type="scientific">Arthrobacter koreensis</name>
    <dbReference type="NCBI Taxonomy" id="199136"/>
    <lineage>
        <taxon>Bacteria</taxon>
        <taxon>Bacillati</taxon>
        <taxon>Actinomycetota</taxon>
        <taxon>Actinomycetes</taxon>
        <taxon>Micrococcales</taxon>
        <taxon>Micrococcaceae</taxon>
        <taxon>Arthrobacter</taxon>
    </lineage>
</organism>
<keyword evidence="2" id="KW-1133">Transmembrane helix</keyword>
<feature type="transmembrane region" description="Helical" evidence="2">
    <location>
        <begin position="16"/>
        <end position="37"/>
    </location>
</feature>
<evidence type="ECO:0000256" key="1">
    <source>
        <dbReference type="SAM" id="MobiDB-lite"/>
    </source>
</evidence>